<name>A0ABW6WP16_9ACTN</name>
<proteinExistence type="predicted"/>
<evidence type="ECO:0000313" key="2">
    <source>
        <dbReference type="Proteomes" id="UP001602245"/>
    </source>
</evidence>
<evidence type="ECO:0000313" key="1">
    <source>
        <dbReference type="EMBL" id="MFF5294295.1"/>
    </source>
</evidence>
<accession>A0ABW6WP16</accession>
<protein>
    <submittedName>
        <fullName evidence="1">Uncharacterized protein</fullName>
    </submittedName>
</protein>
<reference evidence="1 2" key="1">
    <citation type="submission" date="2024-10" db="EMBL/GenBank/DDBJ databases">
        <title>The Natural Products Discovery Center: Release of the First 8490 Sequenced Strains for Exploring Actinobacteria Biosynthetic Diversity.</title>
        <authorList>
            <person name="Kalkreuter E."/>
            <person name="Kautsar S.A."/>
            <person name="Yang D."/>
            <person name="Bader C.D."/>
            <person name="Teijaro C.N."/>
            <person name="Fluegel L."/>
            <person name="Davis C.M."/>
            <person name="Simpson J.R."/>
            <person name="Lauterbach L."/>
            <person name="Steele A.D."/>
            <person name="Gui C."/>
            <person name="Meng S."/>
            <person name="Li G."/>
            <person name="Viehrig K."/>
            <person name="Ye F."/>
            <person name="Su P."/>
            <person name="Kiefer A.F."/>
            <person name="Nichols A."/>
            <person name="Cepeda A.J."/>
            <person name="Yan W."/>
            <person name="Fan B."/>
            <person name="Jiang Y."/>
            <person name="Adhikari A."/>
            <person name="Zheng C.-J."/>
            <person name="Schuster L."/>
            <person name="Cowan T.M."/>
            <person name="Smanski M.J."/>
            <person name="Chevrette M.G."/>
            <person name="De Carvalho L.P.S."/>
            <person name="Shen B."/>
        </authorList>
    </citation>
    <scope>NUCLEOTIDE SEQUENCE [LARGE SCALE GENOMIC DNA]</scope>
    <source>
        <strain evidence="1 2">NPDC000087</strain>
    </source>
</reference>
<comment type="caution">
    <text evidence="1">The sequence shown here is derived from an EMBL/GenBank/DDBJ whole genome shotgun (WGS) entry which is preliminary data.</text>
</comment>
<organism evidence="1 2">
    <name type="scientific">Paractinoplanes globisporus</name>
    <dbReference type="NCBI Taxonomy" id="113565"/>
    <lineage>
        <taxon>Bacteria</taxon>
        <taxon>Bacillati</taxon>
        <taxon>Actinomycetota</taxon>
        <taxon>Actinomycetes</taxon>
        <taxon>Micromonosporales</taxon>
        <taxon>Micromonosporaceae</taxon>
        <taxon>Paractinoplanes</taxon>
    </lineage>
</organism>
<dbReference type="EMBL" id="JBIAZU010000006">
    <property type="protein sequence ID" value="MFF5294295.1"/>
    <property type="molecule type" value="Genomic_DNA"/>
</dbReference>
<dbReference type="RefSeq" id="WP_020514896.1">
    <property type="nucleotide sequence ID" value="NZ_JBIAZU010000006.1"/>
</dbReference>
<sequence>MEFVRRLGRSPRERGSLNNGTCPDVFELSSGDFAVIGTDMTEALEGKLPPDAARANYERIVVVSRETFLAAKHDIPEA</sequence>
<dbReference type="Proteomes" id="UP001602245">
    <property type="component" value="Unassembled WGS sequence"/>
</dbReference>
<keyword evidence="2" id="KW-1185">Reference proteome</keyword>
<gene>
    <name evidence="1" type="ORF">ACFY35_33070</name>
</gene>